<dbReference type="OrthoDB" id="3980693at2759"/>
<evidence type="ECO:0000256" key="2">
    <source>
        <dbReference type="ARBA" id="ARBA00022448"/>
    </source>
</evidence>
<evidence type="ECO:0000313" key="13">
    <source>
        <dbReference type="Proteomes" id="UP000769528"/>
    </source>
</evidence>
<reference evidence="12" key="1">
    <citation type="journal article" date="2021" name="Open Biol.">
        <title>Shared evolutionary footprints suggest mitochondrial oxidative damage underlies multiple complex I losses in fungi.</title>
        <authorList>
            <person name="Schikora-Tamarit M.A."/>
            <person name="Marcet-Houben M."/>
            <person name="Nosek J."/>
            <person name="Gabaldon T."/>
        </authorList>
    </citation>
    <scope>NUCLEOTIDE SEQUENCE</scope>
    <source>
        <strain evidence="12">CBS6341</strain>
    </source>
</reference>
<evidence type="ECO:0000256" key="5">
    <source>
        <dbReference type="ARBA" id="ARBA00023065"/>
    </source>
</evidence>
<keyword evidence="3 8" id="KW-0812">Transmembrane</keyword>
<sequence length="710" mass="79402">MAQYNTKEKPEGSQELGSDSSLQPYLEIPKTESRTRKRKQRLNPPQNFKENFQNIPQLTLNFDQDKIAPLNIEPGSFSFALWFIISVYLPVFTACVCPFTNMMSITALISRWRLDDQNHEIPETSSVLILNAISLFFGAISNISVILNFSKTLSYRLSQLISIFGFCIALVFLLSAVCVAEVRYFKDTLDLYTKSEGFWYAVITTVLYAICAFTNFLNFLGYLLRKYPPDYNLHASERGLILFTFVLVVWLSIGSAVFSKLLDMNYANGQYFAVVTITTLGYGNITPLTGGCKAFTMVFALVGVIFLGLVIAMTRSMLFSTSMQVLFWNRIEVLRKRILSKIVKEKLSITQEESFHLMRSIRGEAKLNQKTVIVCSTLAIYFVFWLIGALIFNYTEGWGYFNSVYFTFISLLTIGYGDFAPNTGAGKAFFVFWVSAAVPLMTCLISSVGDYIYSWAVSGVSTKFIMKIFNRTPERKQTTGMDELTDITSNDFDMGDEESTSEILSQMSQKKIMAQNNKSFIKSLKKVVIESKVTPHKRYNFDEWVALLGLLQLGEDEAHSLGIDDNLFWLSDSSPLRFPINESSYFSFLLFSRLESEYRGNLVSKDCESNTPSSAASVTKQLSKKDLPTIETYGKVSSGIGGAALDLPILSIAGIASKLDHGLLPANISNTTHPKDQMSTLALYPSPLLSTTSGAIQKIVPCMDIPASLA</sequence>
<feature type="transmembrane region" description="Helical" evidence="10">
    <location>
        <begin position="240"/>
        <end position="259"/>
    </location>
</feature>
<dbReference type="InterPro" id="IPR003280">
    <property type="entry name" value="2pore_dom_K_chnl"/>
</dbReference>
<feature type="compositionally biased region" description="Basic and acidic residues" evidence="9">
    <location>
        <begin position="1"/>
        <end position="12"/>
    </location>
</feature>
<evidence type="ECO:0000313" key="12">
    <source>
        <dbReference type="EMBL" id="KAH3672260.1"/>
    </source>
</evidence>
<keyword evidence="13" id="KW-1185">Reference proteome</keyword>
<gene>
    <name evidence="12" type="ORF">WICMUC_004355</name>
</gene>
<evidence type="ECO:0000256" key="6">
    <source>
        <dbReference type="ARBA" id="ARBA00023136"/>
    </source>
</evidence>
<dbReference type="EMBL" id="JAEUBF010001168">
    <property type="protein sequence ID" value="KAH3672260.1"/>
    <property type="molecule type" value="Genomic_DNA"/>
</dbReference>
<dbReference type="PANTHER" id="PTHR11003:SF342">
    <property type="entry name" value="OUTWARD-RECTIFIER POTASSIUM CHANNEL TOK1"/>
    <property type="match status" value="1"/>
</dbReference>
<feature type="transmembrane region" description="Helical" evidence="10">
    <location>
        <begin position="398"/>
        <end position="417"/>
    </location>
</feature>
<proteinExistence type="inferred from homology"/>
<reference evidence="12" key="2">
    <citation type="submission" date="2021-01" db="EMBL/GenBank/DDBJ databases">
        <authorList>
            <person name="Schikora-Tamarit M.A."/>
        </authorList>
    </citation>
    <scope>NUCLEOTIDE SEQUENCE</scope>
    <source>
        <strain evidence="12">CBS6341</strain>
    </source>
</reference>
<feature type="domain" description="Potassium channel" evidence="11">
    <location>
        <begin position="246"/>
        <end position="319"/>
    </location>
</feature>
<feature type="transmembrane region" description="Helical" evidence="10">
    <location>
        <begin position="371"/>
        <end position="392"/>
    </location>
</feature>
<dbReference type="GO" id="GO:0022841">
    <property type="term" value="F:potassium ion leak channel activity"/>
    <property type="evidence" value="ECO:0007669"/>
    <property type="project" value="TreeGrafter"/>
</dbReference>
<dbReference type="GO" id="GO:0015271">
    <property type="term" value="F:outward rectifier potassium channel activity"/>
    <property type="evidence" value="ECO:0007669"/>
    <property type="project" value="TreeGrafter"/>
</dbReference>
<feature type="transmembrane region" description="Helical" evidence="10">
    <location>
        <begin position="271"/>
        <end position="288"/>
    </location>
</feature>
<evidence type="ECO:0000256" key="1">
    <source>
        <dbReference type="ARBA" id="ARBA00004141"/>
    </source>
</evidence>
<comment type="similarity">
    <text evidence="8">Belongs to the two pore domain potassium channel (TC 1.A.1.8) family.</text>
</comment>
<dbReference type="PANTHER" id="PTHR11003">
    <property type="entry name" value="POTASSIUM CHANNEL, SUBFAMILY K"/>
    <property type="match status" value="1"/>
</dbReference>
<feature type="transmembrane region" description="Helical" evidence="10">
    <location>
        <begin position="294"/>
        <end position="314"/>
    </location>
</feature>
<dbReference type="GO" id="GO:0030322">
    <property type="term" value="P:stabilization of membrane potential"/>
    <property type="evidence" value="ECO:0007669"/>
    <property type="project" value="TreeGrafter"/>
</dbReference>
<evidence type="ECO:0000256" key="7">
    <source>
        <dbReference type="ARBA" id="ARBA00023303"/>
    </source>
</evidence>
<dbReference type="InterPro" id="IPR013099">
    <property type="entry name" value="K_chnl_dom"/>
</dbReference>
<dbReference type="AlphaFoldDB" id="A0A9P8TBC5"/>
<comment type="caution">
    <text evidence="12">The sequence shown here is derived from an EMBL/GenBank/DDBJ whole genome shotgun (WGS) entry which is preliminary data.</text>
</comment>
<evidence type="ECO:0000259" key="11">
    <source>
        <dbReference type="Pfam" id="PF07885"/>
    </source>
</evidence>
<dbReference type="Gene3D" id="1.10.287.70">
    <property type="match status" value="2"/>
</dbReference>
<evidence type="ECO:0000256" key="8">
    <source>
        <dbReference type="RuleBase" id="RU003857"/>
    </source>
</evidence>
<feature type="transmembrane region" description="Helical" evidence="10">
    <location>
        <begin position="161"/>
        <end position="185"/>
    </location>
</feature>
<comment type="subcellular location">
    <subcellularLocation>
        <location evidence="1">Membrane</location>
        <topology evidence="1">Multi-pass membrane protein</topology>
    </subcellularLocation>
</comment>
<feature type="transmembrane region" description="Helical" evidence="10">
    <location>
        <begin position="128"/>
        <end position="149"/>
    </location>
</feature>
<dbReference type="Pfam" id="PF07885">
    <property type="entry name" value="Ion_trans_2"/>
    <property type="match status" value="2"/>
</dbReference>
<protein>
    <recommendedName>
        <fullName evidence="11">Potassium channel domain-containing protein</fullName>
    </recommendedName>
</protein>
<feature type="domain" description="Potassium channel" evidence="11">
    <location>
        <begin position="381"/>
        <end position="452"/>
    </location>
</feature>
<feature type="transmembrane region" description="Helical" evidence="10">
    <location>
        <begin position="79"/>
        <end position="108"/>
    </location>
</feature>
<keyword evidence="7 8" id="KW-0407">Ion channel</keyword>
<dbReference type="GO" id="GO:0005886">
    <property type="term" value="C:plasma membrane"/>
    <property type="evidence" value="ECO:0007669"/>
    <property type="project" value="TreeGrafter"/>
</dbReference>
<name>A0A9P8TBC5_9ASCO</name>
<feature type="region of interest" description="Disordered" evidence="9">
    <location>
        <begin position="1"/>
        <end position="49"/>
    </location>
</feature>
<keyword evidence="4 10" id="KW-1133">Transmembrane helix</keyword>
<dbReference type="Proteomes" id="UP000769528">
    <property type="component" value="Unassembled WGS sequence"/>
</dbReference>
<feature type="transmembrane region" description="Helical" evidence="10">
    <location>
        <begin position="429"/>
        <end position="453"/>
    </location>
</feature>
<keyword evidence="2 8" id="KW-0813">Transport</keyword>
<evidence type="ECO:0000256" key="3">
    <source>
        <dbReference type="ARBA" id="ARBA00022692"/>
    </source>
</evidence>
<dbReference type="SUPFAM" id="SSF81324">
    <property type="entry name" value="Voltage-gated potassium channels"/>
    <property type="match status" value="2"/>
</dbReference>
<evidence type="ECO:0000256" key="4">
    <source>
        <dbReference type="ARBA" id="ARBA00022989"/>
    </source>
</evidence>
<evidence type="ECO:0000256" key="9">
    <source>
        <dbReference type="SAM" id="MobiDB-lite"/>
    </source>
</evidence>
<evidence type="ECO:0000256" key="10">
    <source>
        <dbReference type="SAM" id="Phobius"/>
    </source>
</evidence>
<dbReference type="PRINTS" id="PR01333">
    <property type="entry name" value="2POREKCHANEL"/>
</dbReference>
<accession>A0A9P8TBC5</accession>
<keyword evidence="6 10" id="KW-0472">Membrane</keyword>
<feature type="transmembrane region" description="Helical" evidence="10">
    <location>
        <begin position="197"/>
        <end position="220"/>
    </location>
</feature>
<organism evidence="12 13">
    <name type="scientific">Wickerhamomyces mucosus</name>
    <dbReference type="NCBI Taxonomy" id="1378264"/>
    <lineage>
        <taxon>Eukaryota</taxon>
        <taxon>Fungi</taxon>
        <taxon>Dikarya</taxon>
        <taxon>Ascomycota</taxon>
        <taxon>Saccharomycotina</taxon>
        <taxon>Saccharomycetes</taxon>
        <taxon>Phaffomycetales</taxon>
        <taxon>Wickerhamomycetaceae</taxon>
        <taxon>Wickerhamomyces</taxon>
    </lineage>
</organism>
<keyword evidence="5 8" id="KW-0406">Ion transport</keyword>